<keyword evidence="2" id="KW-0472">Membrane</keyword>
<name>A0A1E1JWP0_9HELO</name>
<evidence type="ECO:0000256" key="1">
    <source>
        <dbReference type="SAM" id="MobiDB-lite"/>
    </source>
</evidence>
<gene>
    <name evidence="3" type="ORF">RAG0_01286</name>
</gene>
<dbReference type="OrthoDB" id="426718at2759"/>
<proteinExistence type="predicted"/>
<dbReference type="InterPro" id="IPR021838">
    <property type="entry name" value="DUF3431"/>
</dbReference>
<accession>A0A1E1JWP0</accession>
<dbReference type="Proteomes" id="UP000178912">
    <property type="component" value="Unassembled WGS sequence"/>
</dbReference>
<dbReference type="PANTHER" id="PTHR37490">
    <property type="entry name" value="EXPRESSED PROTEIN"/>
    <property type="match status" value="1"/>
</dbReference>
<feature type="region of interest" description="Disordered" evidence="1">
    <location>
        <begin position="43"/>
        <end position="70"/>
    </location>
</feature>
<protein>
    <submittedName>
        <fullName evidence="3">Uncharacterized protein</fullName>
    </submittedName>
</protein>
<dbReference type="PANTHER" id="PTHR37490:SF3">
    <property type="entry name" value="DUF3431 DOMAIN CONTAINING PROTEIN"/>
    <property type="match status" value="1"/>
</dbReference>
<keyword evidence="2" id="KW-1133">Transmembrane helix</keyword>
<feature type="transmembrane region" description="Helical" evidence="2">
    <location>
        <begin position="16"/>
        <end position="32"/>
    </location>
</feature>
<dbReference type="EMBL" id="FJUX01000004">
    <property type="protein sequence ID" value="CZS90131.1"/>
    <property type="molecule type" value="Genomic_DNA"/>
</dbReference>
<evidence type="ECO:0000256" key="2">
    <source>
        <dbReference type="SAM" id="Phobius"/>
    </source>
</evidence>
<evidence type="ECO:0000313" key="4">
    <source>
        <dbReference type="Proteomes" id="UP000178912"/>
    </source>
</evidence>
<evidence type="ECO:0000313" key="3">
    <source>
        <dbReference type="EMBL" id="CZS90131.1"/>
    </source>
</evidence>
<dbReference type="Pfam" id="PF11913">
    <property type="entry name" value="DUF3431"/>
    <property type="match status" value="1"/>
</dbReference>
<sequence length="415" mass="48425">MACLRTPTNLPVPRRWIPLVFFTVFAAILWIYSPGQKSPWSRPFDPSHTWRHSSSTSDRQILHKPPEDDQSANIPITKIVFQPGVFKATGKPYTRTLIVPRTASEDTGWIQELVNKDKYFDYKVYVVDAKDAPLSPPKNKGHEVMVYLTYIIDHYHNLSDVNIFMHSHRHAWHSNELLDGDAVQIVSRLSSDRVQRDGYMNLRCHWDPGCPSWINLGNVEEDVGKQEQTMLAKSWSELFPMDPIPNKLAQPCCAQFALSRDRIRSLPLSKYVFFRDWLLETSMSDYFSGRVFENIWHFIFTGRNVMCPREHVCYCDGFGICFGGEEKYDAYQEKVRQRKVLEEELRIWNQVNTKWYAGDKTVDQPEVGKNTDLRRKIDDIVAWCELQKREAIERGDAARYRPHEAGRIWNEGDSF</sequence>
<reference evidence="4" key="1">
    <citation type="submission" date="2016-03" db="EMBL/GenBank/DDBJ databases">
        <authorList>
            <person name="Guldener U."/>
        </authorList>
    </citation>
    <scope>NUCLEOTIDE SEQUENCE [LARGE SCALE GENOMIC DNA]</scope>
    <source>
        <strain evidence="4">04CH-RAC-A.6.1</strain>
    </source>
</reference>
<keyword evidence="2" id="KW-0812">Transmembrane</keyword>
<organism evidence="3 4">
    <name type="scientific">Rhynchosporium agropyri</name>
    <dbReference type="NCBI Taxonomy" id="914238"/>
    <lineage>
        <taxon>Eukaryota</taxon>
        <taxon>Fungi</taxon>
        <taxon>Dikarya</taxon>
        <taxon>Ascomycota</taxon>
        <taxon>Pezizomycotina</taxon>
        <taxon>Leotiomycetes</taxon>
        <taxon>Helotiales</taxon>
        <taxon>Ploettnerulaceae</taxon>
        <taxon>Rhynchosporium</taxon>
    </lineage>
</organism>
<dbReference type="AlphaFoldDB" id="A0A1E1JWP0"/>
<keyword evidence="4" id="KW-1185">Reference proteome</keyword>